<feature type="compositionally biased region" description="Basic and acidic residues" evidence="1">
    <location>
        <begin position="622"/>
        <end position="635"/>
    </location>
</feature>
<feature type="compositionally biased region" description="Low complexity" evidence="1">
    <location>
        <begin position="403"/>
        <end position="415"/>
    </location>
</feature>
<feature type="compositionally biased region" description="Basic and acidic residues" evidence="1">
    <location>
        <begin position="575"/>
        <end position="586"/>
    </location>
</feature>
<dbReference type="AlphaFoldDB" id="A0A1V4KE30"/>
<feature type="region of interest" description="Disordered" evidence="1">
    <location>
        <begin position="37"/>
        <end position="62"/>
    </location>
</feature>
<feature type="region of interest" description="Disordered" evidence="1">
    <location>
        <begin position="111"/>
        <end position="132"/>
    </location>
</feature>
<feature type="compositionally biased region" description="Low complexity" evidence="1">
    <location>
        <begin position="440"/>
        <end position="453"/>
    </location>
</feature>
<feature type="compositionally biased region" description="Basic and acidic residues" evidence="1">
    <location>
        <begin position="291"/>
        <end position="302"/>
    </location>
</feature>
<feature type="compositionally biased region" description="Polar residues" evidence="1">
    <location>
        <begin position="550"/>
        <end position="561"/>
    </location>
</feature>
<feature type="region of interest" description="Disordered" evidence="1">
    <location>
        <begin position="249"/>
        <end position="668"/>
    </location>
</feature>
<sequence>MLIVIGGAGCPDQPPPGEQFRAGLKEATGLAVLEVAKERPNTSTGTMGNTMSVPEEAEEDNTCTVKSYQALSESPDKIKNGSVAFVQPHSPVMNGEVDAKASVARDNVAVSSLKTKEQSPVPEAGGQSLGSAASRALPSAKSRSVFAFAWSVPGRTEDPATDSSVGSAKLDVSSEAPGANKAASDSAEVPAAAGREEGAHKNLTRAPSAASLRDIDLTAPVTPEGEDVAISKPKQVTFFDRIFKLEKGKERSRTQIGTQEERQTSDLPDGHITVEEAAGLQSTSNSVSQGKEIDDCNQKDLQQDQAGVNSLAEVKPDNPQPAAAVDNSVMSFLKTLVSPSKAEAKSDSEDKGSKAEKGHGGQPAPKTAAESQTKAAKKKKAESPKLGHSTFSKLFRHKAAKETQQTTNTKNTDQQPVTSVKPDKNVPSSQEPQTKQSTKAPEAAAQQAAVASEAPKEGMKEKASSTPMPLSKLFWKKNASEEAEIVSNEKADASLEAVAPDKDESKSPEAAEVKPRREESKTPKANLRKFFKLSVKGAGGTAGSEEVNGPNPNHQTLNSTERPVAPAESEPVGQKSKESSKDKKSPAELSKQKGSKQEPREQPDSREQPAAETDSIQNGGDASKEPSFKKPEKRQSLGGFFKGLGSKRMSDAEVQTDPVSILPAGKSK</sequence>
<dbReference type="InterPro" id="IPR026115">
    <property type="entry name" value="NABC1"/>
</dbReference>
<dbReference type="Proteomes" id="UP000190648">
    <property type="component" value="Unassembled WGS sequence"/>
</dbReference>
<evidence type="ECO:0000313" key="2">
    <source>
        <dbReference type="EMBL" id="OPJ82702.1"/>
    </source>
</evidence>
<feature type="compositionally biased region" description="Polar residues" evidence="1">
    <location>
        <begin position="426"/>
        <end position="439"/>
    </location>
</feature>
<comment type="caution">
    <text evidence="2">The sequence shown here is derived from an EMBL/GenBank/DDBJ whole genome shotgun (WGS) entry which is preliminary data.</text>
</comment>
<feature type="compositionally biased region" description="Low complexity" evidence="1">
    <location>
        <begin position="182"/>
        <end position="193"/>
    </location>
</feature>
<dbReference type="EMBL" id="LSYS01003456">
    <property type="protein sequence ID" value="OPJ82702.1"/>
    <property type="molecule type" value="Genomic_DNA"/>
</dbReference>
<feature type="region of interest" description="Disordered" evidence="1">
    <location>
        <begin position="155"/>
        <end position="208"/>
    </location>
</feature>
<dbReference type="GO" id="GO:0042552">
    <property type="term" value="P:myelination"/>
    <property type="evidence" value="ECO:0007669"/>
    <property type="project" value="TreeGrafter"/>
</dbReference>
<dbReference type="OrthoDB" id="8962384at2759"/>
<dbReference type="STRING" id="372326.A0A1V4KE30"/>
<name>A0A1V4KE30_PATFA</name>
<feature type="compositionally biased region" description="Polar residues" evidence="1">
    <location>
        <begin position="41"/>
        <end position="52"/>
    </location>
</feature>
<keyword evidence="3" id="KW-1185">Reference proteome</keyword>
<feature type="compositionally biased region" description="Basic and acidic residues" evidence="1">
    <location>
        <begin position="487"/>
        <end position="522"/>
    </location>
</feature>
<feature type="compositionally biased region" description="Polar residues" evidence="1">
    <location>
        <begin position="280"/>
        <end position="289"/>
    </location>
</feature>
<accession>A0A1V4KE30</accession>
<dbReference type="PANTHER" id="PTHR15016">
    <property type="entry name" value="BREAST CARCINOMA-AMPLIFIED SEQUENCE 1"/>
    <property type="match status" value="1"/>
</dbReference>
<dbReference type="PANTHER" id="PTHR15016:SF6">
    <property type="entry name" value="BREAST CARCINOMA-AMPLIFIED SEQUENCE 1"/>
    <property type="match status" value="1"/>
</dbReference>
<feature type="compositionally biased region" description="Basic and acidic residues" evidence="1">
    <location>
        <begin position="595"/>
        <end position="609"/>
    </location>
</feature>
<gene>
    <name evidence="2" type="primary">BCAS1</name>
    <name evidence="2" type="ORF">AV530_004828</name>
</gene>
<reference evidence="2 3" key="1">
    <citation type="submission" date="2016-02" db="EMBL/GenBank/DDBJ databases">
        <title>Band-tailed pigeon sequencing and assembly.</title>
        <authorList>
            <person name="Soares A.E."/>
            <person name="Novak B.J."/>
            <person name="Rice E.S."/>
            <person name="O'Connell B."/>
            <person name="Chang D."/>
            <person name="Weber S."/>
            <person name="Shapiro B."/>
        </authorList>
    </citation>
    <scope>NUCLEOTIDE SEQUENCE [LARGE SCALE GENOMIC DNA]</scope>
    <source>
        <strain evidence="2">BTP2013</strain>
        <tissue evidence="2">Blood</tissue>
    </source>
</reference>
<feature type="compositionally biased region" description="Basic and acidic residues" evidence="1">
    <location>
        <begin position="454"/>
        <end position="463"/>
    </location>
</feature>
<evidence type="ECO:0000256" key="1">
    <source>
        <dbReference type="SAM" id="MobiDB-lite"/>
    </source>
</evidence>
<proteinExistence type="predicted"/>
<organism evidence="2 3">
    <name type="scientific">Patagioenas fasciata monilis</name>
    <dbReference type="NCBI Taxonomy" id="372326"/>
    <lineage>
        <taxon>Eukaryota</taxon>
        <taxon>Metazoa</taxon>
        <taxon>Chordata</taxon>
        <taxon>Craniata</taxon>
        <taxon>Vertebrata</taxon>
        <taxon>Euteleostomi</taxon>
        <taxon>Archelosauria</taxon>
        <taxon>Archosauria</taxon>
        <taxon>Dinosauria</taxon>
        <taxon>Saurischia</taxon>
        <taxon>Theropoda</taxon>
        <taxon>Coelurosauria</taxon>
        <taxon>Aves</taxon>
        <taxon>Neognathae</taxon>
        <taxon>Neoaves</taxon>
        <taxon>Columbimorphae</taxon>
        <taxon>Columbiformes</taxon>
        <taxon>Columbidae</taxon>
        <taxon>Patagioenas</taxon>
    </lineage>
</organism>
<feature type="compositionally biased region" description="Basic and acidic residues" evidence="1">
    <location>
        <begin position="249"/>
        <end position="274"/>
    </location>
</feature>
<evidence type="ECO:0000313" key="3">
    <source>
        <dbReference type="Proteomes" id="UP000190648"/>
    </source>
</evidence>
<feature type="compositionally biased region" description="Basic and acidic residues" evidence="1">
    <location>
        <begin position="342"/>
        <end position="359"/>
    </location>
</feature>
<protein>
    <submittedName>
        <fullName evidence="2">Breast carcinoma-amplified sequence 1 isoform A</fullName>
    </submittedName>
</protein>